<dbReference type="EMBL" id="VAFM01000002">
    <property type="protein sequence ID" value="TKW60393.1"/>
    <property type="molecule type" value="Genomic_DNA"/>
</dbReference>
<gene>
    <name evidence="2" type="ORF">DI628_05615</name>
</gene>
<evidence type="ECO:0000313" key="3">
    <source>
        <dbReference type="Proteomes" id="UP000320948"/>
    </source>
</evidence>
<accession>A0A6N4R354</accession>
<feature type="transmembrane region" description="Helical" evidence="1">
    <location>
        <begin position="87"/>
        <end position="111"/>
    </location>
</feature>
<organism evidence="2 3">
    <name type="scientific">Blastochloris viridis</name>
    <name type="common">Rhodopseudomonas viridis</name>
    <dbReference type="NCBI Taxonomy" id="1079"/>
    <lineage>
        <taxon>Bacteria</taxon>
        <taxon>Pseudomonadati</taxon>
        <taxon>Pseudomonadota</taxon>
        <taxon>Alphaproteobacteria</taxon>
        <taxon>Hyphomicrobiales</taxon>
        <taxon>Blastochloridaceae</taxon>
        <taxon>Blastochloris</taxon>
    </lineage>
</organism>
<name>A0A6N4R354_BLAVI</name>
<keyword evidence="1" id="KW-0472">Membrane</keyword>
<sequence>MELRLVSILFALASSVFAFQFALHTLLKPTLGALCVVAAFALLAFSEHANNRAFLSVMFVLLTGLGLLAMSAEPRLRVAGIEGVQDFAFSVILLFLMGVIWLVYLAISALFRWSISSKR</sequence>
<feature type="transmembrane region" description="Helical" evidence="1">
    <location>
        <begin position="53"/>
        <end position="72"/>
    </location>
</feature>
<keyword evidence="1" id="KW-1133">Transmembrane helix</keyword>
<reference evidence="2 3" key="1">
    <citation type="journal article" date="2017" name="Nat. Commun.">
        <title>In situ click chemistry generation of cyclooxygenase-2 inhibitors.</title>
        <authorList>
            <person name="Bhardwaj A."/>
            <person name="Kaur J."/>
            <person name="Wuest M."/>
            <person name="Wuest F."/>
        </authorList>
    </citation>
    <scope>NUCLEOTIDE SEQUENCE [LARGE SCALE GENOMIC DNA]</scope>
    <source>
        <strain evidence="2">S2_018_000_R2_106</strain>
    </source>
</reference>
<proteinExistence type="predicted"/>
<comment type="caution">
    <text evidence="2">The sequence shown here is derived from an EMBL/GenBank/DDBJ whole genome shotgun (WGS) entry which is preliminary data.</text>
</comment>
<dbReference type="AlphaFoldDB" id="A0A6N4R354"/>
<feature type="transmembrane region" description="Helical" evidence="1">
    <location>
        <begin position="28"/>
        <end position="46"/>
    </location>
</feature>
<evidence type="ECO:0000256" key="1">
    <source>
        <dbReference type="SAM" id="Phobius"/>
    </source>
</evidence>
<keyword evidence="1" id="KW-0812">Transmembrane</keyword>
<evidence type="ECO:0000313" key="2">
    <source>
        <dbReference type="EMBL" id="TKW60393.1"/>
    </source>
</evidence>
<protein>
    <submittedName>
        <fullName evidence="2">Uncharacterized protein</fullName>
    </submittedName>
</protein>
<dbReference type="Proteomes" id="UP000320948">
    <property type="component" value="Unassembled WGS sequence"/>
</dbReference>